<organism evidence="1 2">
    <name type="scientific">Chryseobacterium polytrichastri</name>
    <dbReference type="NCBI Taxonomy" id="1302687"/>
    <lineage>
        <taxon>Bacteria</taxon>
        <taxon>Pseudomonadati</taxon>
        <taxon>Bacteroidota</taxon>
        <taxon>Flavobacteriia</taxon>
        <taxon>Flavobacteriales</taxon>
        <taxon>Weeksellaceae</taxon>
        <taxon>Chryseobacterium group</taxon>
        <taxon>Chryseobacterium</taxon>
    </lineage>
</organism>
<name>A0A1M7JPQ8_9FLAO</name>
<accession>A0A1M7JPQ8</accession>
<dbReference type="RefSeq" id="WP_073297683.1">
    <property type="nucleotide sequence ID" value="NZ_FRAV01000054.1"/>
</dbReference>
<proteinExistence type="predicted"/>
<protein>
    <submittedName>
        <fullName evidence="1">Uncharacterized protein</fullName>
    </submittedName>
</protein>
<reference evidence="2" key="1">
    <citation type="submission" date="2016-11" db="EMBL/GenBank/DDBJ databases">
        <authorList>
            <person name="Varghese N."/>
            <person name="Submissions S."/>
        </authorList>
    </citation>
    <scope>NUCLEOTIDE SEQUENCE [LARGE SCALE GENOMIC DNA]</scope>
    <source>
        <strain evidence="2">DSM 26899</strain>
    </source>
</reference>
<dbReference type="EMBL" id="FRAV01000054">
    <property type="protein sequence ID" value="SHM54988.1"/>
    <property type="molecule type" value="Genomic_DNA"/>
</dbReference>
<gene>
    <name evidence="1" type="ORF">SAMN05444267_10549</name>
</gene>
<evidence type="ECO:0000313" key="2">
    <source>
        <dbReference type="Proteomes" id="UP000184364"/>
    </source>
</evidence>
<sequence length="334" mass="39421">MNIQLYLKWIYILLFLFILSCNGQNEKNKSSLKTFDKNQRRIAEINFLDKKYFHGYQLSPSSDYPIYNHIDNKFGDLVVNFIDKDFQKQKDWEQFDFNNGLDSGDDPDERYFNALNEIIKNKLEPNLNNYAIIAEYIPAKYLEKKTLNYIYPYTKTYYLYNEKQKTWNFLKEKTISDGADEKNITKLTELNAMIGIKESNTSNNTSIPLNKLDGLWADDCNSDKTISISSTIKNAQFGIPNRFSMNAQLKKIDNNKYELYFTDFPPIIPLPDEMQNWENMDNEKPVGYFEIINDSKINLTWFGFYYKKTKKYIQTENPFNKNNTVASIIRCSDN</sequence>
<evidence type="ECO:0000313" key="1">
    <source>
        <dbReference type="EMBL" id="SHM54988.1"/>
    </source>
</evidence>
<dbReference type="Proteomes" id="UP000184364">
    <property type="component" value="Unassembled WGS sequence"/>
</dbReference>
<dbReference type="STRING" id="1302687.SAMN05444267_10549"/>
<keyword evidence="2" id="KW-1185">Reference proteome</keyword>
<dbReference type="OrthoDB" id="1268816at2"/>
<dbReference type="AlphaFoldDB" id="A0A1M7JPQ8"/>